<evidence type="ECO:0000256" key="5">
    <source>
        <dbReference type="ARBA" id="ARBA00022833"/>
    </source>
</evidence>
<dbReference type="GO" id="GO:0005634">
    <property type="term" value="C:nucleus"/>
    <property type="evidence" value="ECO:0007669"/>
    <property type="project" value="UniProtKB-SubCell"/>
</dbReference>
<evidence type="ECO:0000256" key="4">
    <source>
        <dbReference type="ARBA" id="ARBA00022771"/>
    </source>
</evidence>
<dbReference type="InParanoid" id="A0A0D2AB30"/>
<keyword evidence="8" id="KW-0539">Nucleus</keyword>
<feature type="region of interest" description="Disordered" evidence="11">
    <location>
        <begin position="362"/>
        <end position="381"/>
    </location>
</feature>
<evidence type="ECO:0000256" key="10">
    <source>
        <dbReference type="PROSITE-ProRule" id="PRU00042"/>
    </source>
</evidence>
<keyword evidence="6" id="KW-0805">Transcription regulation</keyword>
<gene>
    <name evidence="13" type="ORF">PV09_04811</name>
</gene>
<feature type="region of interest" description="Disordered" evidence="11">
    <location>
        <begin position="146"/>
        <end position="169"/>
    </location>
</feature>
<comment type="subcellular location">
    <subcellularLocation>
        <location evidence="1">Nucleus</location>
    </subcellularLocation>
</comment>
<evidence type="ECO:0000256" key="3">
    <source>
        <dbReference type="ARBA" id="ARBA00022737"/>
    </source>
</evidence>
<dbReference type="InterPro" id="IPR013087">
    <property type="entry name" value="Znf_C2H2_type"/>
</dbReference>
<proteinExistence type="inferred from homology"/>
<feature type="compositionally biased region" description="Basic and acidic residues" evidence="11">
    <location>
        <begin position="369"/>
        <end position="381"/>
    </location>
</feature>
<evidence type="ECO:0000256" key="1">
    <source>
        <dbReference type="ARBA" id="ARBA00004123"/>
    </source>
</evidence>
<dbReference type="STRING" id="253628.A0A0D2AB30"/>
<evidence type="ECO:0000313" key="14">
    <source>
        <dbReference type="Proteomes" id="UP000053259"/>
    </source>
</evidence>
<dbReference type="PANTHER" id="PTHR23233">
    <property type="entry name" value="SAL-LIKE PROTEIN"/>
    <property type="match status" value="1"/>
</dbReference>
<organism evidence="13 14">
    <name type="scientific">Verruconis gallopava</name>
    <dbReference type="NCBI Taxonomy" id="253628"/>
    <lineage>
        <taxon>Eukaryota</taxon>
        <taxon>Fungi</taxon>
        <taxon>Dikarya</taxon>
        <taxon>Ascomycota</taxon>
        <taxon>Pezizomycotina</taxon>
        <taxon>Dothideomycetes</taxon>
        <taxon>Pleosporomycetidae</taxon>
        <taxon>Venturiales</taxon>
        <taxon>Sympoventuriaceae</taxon>
        <taxon>Verruconis</taxon>
    </lineage>
</organism>
<dbReference type="InterPro" id="IPR036236">
    <property type="entry name" value="Znf_C2H2_sf"/>
</dbReference>
<dbReference type="InterPro" id="IPR051565">
    <property type="entry name" value="Sal_C2H2-zinc-finger"/>
</dbReference>
<dbReference type="SMART" id="SM00355">
    <property type="entry name" value="ZnF_C2H2"/>
    <property type="match status" value="2"/>
</dbReference>
<dbReference type="SUPFAM" id="SSF57667">
    <property type="entry name" value="beta-beta-alpha zinc fingers"/>
    <property type="match status" value="1"/>
</dbReference>
<comment type="similarity">
    <text evidence="9">Belongs to the sal C2H2-type zinc-finger protein family.</text>
</comment>
<dbReference type="PANTHER" id="PTHR23233:SF84">
    <property type="entry name" value="FI23031P1"/>
    <property type="match status" value="1"/>
</dbReference>
<keyword evidence="3" id="KW-0677">Repeat</keyword>
<feature type="region of interest" description="Disordered" evidence="11">
    <location>
        <begin position="35"/>
        <end position="75"/>
    </location>
</feature>
<protein>
    <recommendedName>
        <fullName evidence="12">C2H2-type domain-containing protein</fullName>
    </recommendedName>
</protein>
<dbReference type="FunFam" id="3.30.160.60:FF:001102">
    <property type="entry name" value="Transcription factor IIIA"/>
    <property type="match status" value="1"/>
</dbReference>
<evidence type="ECO:0000259" key="12">
    <source>
        <dbReference type="PROSITE" id="PS50157"/>
    </source>
</evidence>
<name>A0A0D2AB30_9PEZI</name>
<dbReference type="GeneID" id="27312784"/>
<dbReference type="RefSeq" id="XP_016213847.1">
    <property type="nucleotide sequence ID" value="XM_016358229.1"/>
</dbReference>
<feature type="region of interest" description="Disordered" evidence="11">
    <location>
        <begin position="228"/>
        <end position="251"/>
    </location>
</feature>
<dbReference type="GO" id="GO:0000981">
    <property type="term" value="F:DNA-binding transcription factor activity, RNA polymerase II-specific"/>
    <property type="evidence" value="ECO:0007669"/>
    <property type="project" value="TreeGrafter"/>
</dbReference>
<keyword evidence="7" id="KW-0804">Transcription</keyword>
<evidence type="ECO:0000256" key="2">
    <source>
        <dbReference type="ARBA" id="ARBA00022723"/>
    </source>
</evidence>
<dbReference type="Pfam" id="PF00096">
    <property type="entry name" value="zf-C2H2"/>
    <property type="match status" value="2"/>
</dbReference>
<evidence type="ECO:0000313" key="13">
    <source>
        <dbReference type="EMBL" id="KIW03978.1"/>
    </source>
</evidence>
<sequence>MAMAVDSRNQQSHLNLPGYDGLRYQHVPQFTNPWSAATSAPQSHMYAPSSVAPSSGLDASQQAQRPTTLPMPAYGVPVTASTVPGAGSTPSGPFYDVQNGIDMSQDLLNAPRSYGAQYSTAGASTSYAQTSAPGYPMDYASSKSPAAYQQSFERRSSHPSVSSEALLDPQLDPYRRNSLIDMDRLNTQTTAAQRTSFSDAVDASRGMVSLSQSDITPRNIYDVRNASRSSTDSYGFPSTHSSHSSISSASTYPSSYGYNPSVAGSDISDYSSASESVDVNSRTLPRPTNFPGTAPPPQSMMGQFSSKVSSSSQKKHKCKICDKRFTRPSSLQTHMYSHTGEKPFACDVEGCGRHFSVVSNLRRHRKVHKGEGRDHPSPEDS</sequence>
<dbReference type="OrthoDB" id="6077919at2759"/>
<feature type="domain" description="C2H2-type" evidence="12">
    <location>
        <begin position="316"/>
        <end position="343"/>
    </location>
</feature>
<dbReference type="VEuPathDB" id="FungiDB:PV09_04811"/>
<reference evidence="13 14" key="1">
    <citation type="submission" date="2015-01" db="EMBL/GenBank/DDBJ databases">
        <title>The Genome Sequence of Ochroconis gallopava CBS43764.</title>
        <authorList>
            <consortium name="The Broad Institute Genomics Platform"/>
            <person name="Cuomo C."/>
            <person name="de Hoog S."/>
            <person name="Gorbushina A."/>
            <person name="Stielow B."/>
            <person name="Teixiera M."/>
            <person name="Abouelleil A."/>
            <person name="Chapman S.B."/>
            <person name="Priest M."/>
            <person name="Young S.K."/>
            <person name="Wortman J."/>
            <person name="Nusbaum C."/>
            <person name="Birren B."/>
        </authorList>
    </citation>
    <scope>NUCLEOTIDE SEQUENCE [LARGE SCALE GENOMIC DNA]</scope>
    <source>
        <strain evidence="13 14">CBS 43764</strain>
    </source>
</reference>
<keyword evidence="5" id="KW-0862">Zinc</keyword>
<dbReference type="FunFam" id="3.30.160.60:FF:000793">
    <property type="entry name" value="C2H2 finger domain protein FlbC"/>
    <property type="match status" value="1"/>
</dbReference>
<dbReference type="GO" id="GO:0008270">
    <property type="term" value="F:zinc ion binding"/>
    <property type="evidence" value="ECO:0007669"/>
    <property type="project" value="UniProtKB-KW"/>
</dbReference>
<feature type="compositionally biased region" description="Low complexity" evidence="11">
    <location>
        <begin position="233"/>
        <end position="251"/>
    </location>
</feature>
<dbReference type="AlphaFoldDB" id="A0A0D2AB30"/>
<keyword evidence="14" id="KW-1185">Reference proteome</keyword>
<evidence type="ECO:0000256" key="9">
    <source>
        <dbReference type="ARBA" id="ARBA00038474"/>
    </source>
</evidence>
<evidence type="ECO:0000256" key="11">
    <source>
        <dbReference type="SAM" id="MobiDB-lite"/>
    </source>
</evidence>
<evidence type="ECO:0000256" key="7">
    <source>
        <dbReference type="ARBA" id="ARBA00023163"/>
    </source>
</evidence>
<dbReference type="Proteomes" id="UP000053259">
    <property type="component" value="Unassembled WGS sequence"/>
</dbReference>
<feature type="compositionally biased region" description="Polar residues" evidence="11">
    <location>
        <begin position="51"/>
        <end position="67"/>
    </location>
</feature>
<evidence type="ECO:0000256" key="6">
    <source>
        <dbReference type="ARBA" id="ARBA00023015"/>
    </source>
</evidence>
<dbReference type="PROSITE" id="PS50157">
    <property type="entry name" value="ZINC_FINGER_C2H2_2"/>
    <property type="match status" value="2"/>
</dbReference>
<keyword evidence="2" id="KW-0479">Metal-binding</keyword>
<dbReference type="Gene3D" id="3.30.160.60">
    <property type="entry name" value="Classic Zinc Finger"/>
    <property type="match status" value="2"/>
</dbReference>
<feature type="domain" description="C2H2-type" evidence="12">
    <location>
        <begin position="344"/>
        <end position="373"/>
    </location>
</feature>
<dbReference type="EMBL" id="KN847542">
    <property type="protein sequence ID" value="KIW03978.1"/>
    <property type="molecule type" value="Genomic_DNA"/>
</dbReference>
<evidence type="ECO:0000256" key="8">
    <source>
        <dbReference type="ARBA" id="ARBA00023242"/>
    </source>
</evidence>
<dbReference type="GO" id="GO:0000978">
    <property type="term" value="F:RNA polymerase II cis-regulatory region sequence-specific DNA binding"/>
    <property type="evidence" value="ECO:0007669"/>
    <property type="project" value="TreeGrafter"/>
</dbReference>
<dbReference type="PROSITE" id="PS00028">
    <property type="entry name" value="ZINC_FINGER_C2H2_1"/>
    <property type="match status" value="2"/>
</dbReference>
<keyword evidence="4 10" id="KW-0863">Zinc-finger</keyword>
<accession>A0A0D2AB30</accession>
<feature type="region of interest" description="Disordered" evidence="11">
    <location>
        <begin position="273"/>
        <end position="311"/>
    </location>
</feature>